<gene>
    <name evidence="1" type="ORF">SDC9_118839</name>
</gene>
<evidence type="ECO:0000313" key="1">
    <source>
        <dbReference type="EMBL" id="MPM71868.1"/>
    </source>
</evidence>
<dbReference type="EMBL" id="VSSQ01024382">
    <property type="protein sequence ID" value="MPM71868.1"/>
    <property type="molecule type" value="Genomic_DNA"/>
</dbReference>
<sequence>MLLVVDVAVGAGPPGYRPLLDHGHHVAVPVQRMLPPLARERELLGLGVRLAYRLADHIPVPRIPDLHDVVVAHHPLVRHHDLPAVGKVDDAVVHCLGQRLTVVGVAPEQLVGDGNGKLVHEQAHLDDRLGPVLLAGPLGPEPVLVIRLVPLEVVVGDVVEHHRVPSAELLLHLGVQVPQQVGPPLQQAVHAPVDVLKAVARVAEEPPLVLPGALLGGRPQASRVEQVLEDDVDVELAVQVPAPVVDELVQLQAVVQPRVGGEPEVPAVVRNPEVSFPGQAEPEAEVDLVVHRPDDLPGHLAQLVGPSVHIGLRVLFSEAPQRVGGVFLDHDRLALALLSGNAADAVDVVDGIAALEHVPGDCVGHGVSPCCQYT</sequence>
<dbReference type="AlphaFoldDB" id="A0A645C3D2"/>
<name>A0A645C3D2_9ZZZZ</name>
<proteinExistence type="predicted"/>
<comment type="caution">
    <text evidence="1">The sequence shown here is derived from an EMBL/GenBank/DDBJ whole genome shotgun (WGS) entry which is preliminary data.</text>
</comment>
<accession>A0A645C3D2</accession>
<organism evidence="1">
    <name type="scientific">bioreactor metagenome</name>
    <dbReference type="NCBI Taxonomy" id="1076179"/>
    <lineage>
        <taxon>unclassified sequences</taxon>
        <taxon>metagenomes</taxon>
        <taxon>ecological metagenomes</taxon>
    </lineage>
</organism>
<reference evidence="1" key="1">
    <citation type="submission" date="2019-08" db="EMBL/GenBank/DDBJ databases">
        <authorList>
            <person name="Kucharzyk K."/>
            <person name="Murdoch R.W."/>
            <person name="Higgins S."/>
            <person name="Loffler F."/>
        </authorList>
    </citation>
    <scope>NUCLEOTIDE SEQUENCE</scope>
</reference>
<protein>
    <submittedName>
        <fullName evidence="1">Uncharacterized protein</fullName>
    </submittedName>
</protein>